<keyword evidence="1" id="KW-0472">Membrane</keyword>
<protein>
    <submittedName>
        <fullName evidence="2">Uncharacterized protein</fullName>
    </submittedName>
</protein>
<reference evidence="2" key="1">
    <citation type="submission" date="2022-10" db="EMBL/GenBank/DDBJ databases">
        <authorList>
            <person name="Hyden B.L."/>
            <person name="Feng K."/>
            <person name="Yates T."/>
            <person name="Jawdy S."/>
            <person name="Smart L.B."/>
            <person name="Muchero W."/>
        </authorList>
    </citation>
    <scope>NUCLEOTIDE SEQUENCE</scope>
    <source>
        <tissue evidence="2">Shoot tip</tissue>
    </source>
</reference>
<comment type="caution">
    <text evidence="2">The sequence shown here is derived from an EMBL/GenBank/DDBJ whole genome shotgun (WGS) entry which is preliminary data.</text>
</comment>
<evidence type="ECO:0000313" key="3">
    <source>
        <dbReference type="Proteomes" id="UP001162972"/>
    </source>
</evidence>
<accession>A0AAD6KM95</accession>
<feature type="transmembrane region" description="Helical" evidence="1">
    <location>
        <begin position="20"/>
        <end position="42"/>
    </location>
</feature>
<proteinExistence type="predicted"/>
<keyword evidence="3" id="KW-1185">Reference proteome</keyword>
<dbReference type="AlphaFoldDB" id="A0AAD6KM95"/>
<name>A0AAD6KM95_9ROSI</name>
<keyword evidence="1" id="KW-1133">Transmembrane helix</keyword>
<dbReference type="EMBL" id="JAPFFJ010000006">
    <property type="protein sequence ID" value="KAJ6425090.1"/>
    <property type="molecule type" value="Genomic_DNA"/>
</dbReference>
<evidence type="ECO:0000256" key="1">
    <source>
        <dbReference type="SAM" id="Phobius"/>
    </source>
</evidence>
<evidence type="ECO:0000313" key="2">
    <source>
        <dbReference type="EMBL" id="KAJ6425089.1"/>
    </source>
</evidence>
<reference evidence="2 3" key="2">
    <citation type="journal article" date="2023" name="Int. J. Mol. Sci.">
        <title>De Novo Assembly and Annotation of 11 Diverse Shrub Willow (Salix) Genomes Reveals Novel Gene Organization in Sex-Linked Regions.</title>
        <authorList>
            <person name="Hyden B."/>
            <person name="Feng K."/>
            <person name="Yates T.B."/>
            <person name="Jawdy S."/>
            <person name="Cereghino C."/>
            <person name="Smart L.B."/>
            <person name="Muchero W."/>
        </authorList>
    </citation>
    <scope>NUCLEOTIDE SEQUENCE [LARGE SCALE GENOMIC DNA]</scope>
    <source>
        <tissue evidence="2">Shoot tip</tissue>
    </source>
</reference>
<gene>
    <name evidence="2" type="ORF">OIU84_025787</name>
</gene>
<dbReference type="EMBL" id="JAPFFJ010000006">
    <property type="protein sequence ID" value="KAJ6425089.1"/>
    <property type="molecule type" value="Genomic_DNA"/>
</dbReference>
<sequence>MAGFMTLQHLCVYGLSSFGMSLFSVCGIVVAHVVACMVTVCISRFKKKRGNTSSNCNRNIIIEKHKILKLSSLAKHNHENGSSAPLHIYAVRQDFRVTISLATPTMSIVATRSEMQSPSIDYPTEYQGNVGGARNIVAAIIATGVSVDRSRRALQLQKLNPIMIILRKINPFTSFWRSMVAIMLIDNR</sequence>
<organism evidence="2 3">
    <name type="scientific">Salix udensis</name>
    <dbReference type="NCBI Taxonomy" id="889485"/>
    <lineage>
        <taxon>Eukaryota</taxon>
        <taxon>Viridiplantae</taxon>
        <taxon>Streptophyta</taxon>
        <taxon>Embryophyta</taxon>
        <taxon>Tracheophyta</taxon>
        <taxon>Spermatophyta</taxon>
        <taxon>Magnoliopsida</taxon>
        <taxon>eudicotyledons</taxon>
        <taxon>Gunneridae</taxon>
        <taxon>Pentapetalae</taxon>
        <taxon>rosids</taxon>
        <taxon>fabids</taxon>
        <taxon>Malpighiales</taxon>
        <taxon>Salicaceae</taxon>
        <taxon>Saliceae</taxon>
        <taxon>Salix</taxon>
    </lineage>
</organism>
<dbReference type="Proteomes" id="UP001162972">
    <property type="component" value="Chromosome 16"/>
</dbReference>
<keyword evidence="1" id="KW-0812">Transmembrane</keyword>